<dbReference type="GO" id="GO:0006487">
    <property type="term" value="P:protein N-linked glycosylation"/>
    <property type="evidence" value="ECO:0007669"/>
    <property type="project" value="UniProtKB-UniRule"/>
</dbReference>
<comment type="similarity">
    <text evidence="2 6">Belongs to the OST5 family.</text>
</comment>
<reference evidence="7 8" key="1">
    <citation type="submission" date="2020-05" db="EMBL/GenBank/DDBJ databases">
        <title>Vigna angularis (adzuki bean) Var. LongXiaoDou No. 4 denovo assembly.</title>
        <authorList>
            <person name="Xiang H."/>
        </authorList>
    </citation>
    <scope>NUCLEOTIDE SEQUENCE [LARGE SCALE GENOMIC DNA]</scope>
    <source>
        <tissue evidence="7">Leaf</tissue>
    </source>
</reference>
<protein>
    <recommendedName>
        <fullName evidence="6">Dolichyl-diphosphooligosaccharide-protein glycosyltransferase subunit OST5</fullName>
    </recommendedName>
</protein>
<evidence type="ECO:0000256" key="2">
    <source>
        <dbReference type="ARBA" id="ARBA00009825"/>
    </source>
</evidence>
<name>A0A8T0L7L6_PHAAN</name>
<evidence type="ECO:0000313" key="7">
    <source>
        <dbReference type="EMBL" id="KAG2407521.1"/>
    </source>
</evidence>
<dbReference type="EMBL" id="JABFOF010000001">
    <property type="protein sequence ID" value="KAG2407521.1"/>
    <property type="molecule type" value="Genomic_DNA"/>
</dbReference>
<keyword evidence="3 6" id="KW-0812">Transmembrane</keyword>
<keyword evidence="5 6" id="KW-0472">Membrane</keyword>
<accession>A0A8T0L7L6</accession>
<comment type="subunit">
    <text evidence="6">Component of the oligosaccharyltransferase (OST) complex.</text>
</comment>
<feature type="transmembrane region" description="Helical" evidence="6">
    <location>
        <begin position="209"/>
        <end position="233"/>
    </location>
</feature>
<keyword evidence="4 6" id="KW-1133">Transmembrane helix</keyword>
<evidence type="ECO:0000313" key="8">
    <source>
        <dbReference type="Proteomes" id="UP000743370"/>
    </source>
</evidence>
<proteinExistence type="inferred from homology"/>
<evidence type="ECO:0000256" key="5">
    <source>
        <dbReference type="ARBA" id="ARBA00023136"/>
    </source>
</evidence>
<dbReference type="AlphaFoldDB" id="A0A8T0L7L6"/>
<evidence type="ECO:0000256" key="6">
    <source>
        <dbReference type="RuleBase" id="RU367008"/>
    </source>
</evidence>
<dbReference type="Pfam" id="PF05251">
    <property type="entry name" value="Ost5"/>
    <property type="match status" value="1"/>
</dbReference>
<comment type="subcellular location">
    <subcellularLocation>
        <location evidence="1 6">Membrane</location>
        <topology evidence="1 6">Multi-pass membrane protein</topology>
    </subcellularLocation>
</comment>
<sequence>MLIVCMAIRVTWQGHFHRFQVQHLLLVFQSQFPVTNFDSVPDIERGLEASELLSSSARFSRVESGSLFIILTLQEACTQLESLTRLNLGVSACFAAAKILTSQQERRGLYSASGTSDLARSSAVISAFSNGSKTDYESCARFVVPHTLRIYPRHRPRLNRIFLHGKFSEMRARSSELEFHTSHLRNKISLACSYEATSSRKTRSLVQELTTGAVASVFLGFGSLFLLIACGVYV</sequence>
<comment type="caution">
    <text evidence="6">Lacks conserved residue(s) required for the propagation of feature annotation.</text>
</comment>
<evidence type="ECO:0000256" key="3">
    <source>
        <dbReference type="ARBA" id="ARBA00022692"/>
    </source>
</evidence>
<dbReference type="Proteomes" id="UP000743370">
    <property type="component" value="Unassembled WGS sequence"/>
</dbReference>
<comment type="caution">
    <text evidence="7">The sequence shown here is derived from an EMBL/GenBank/DDBJ whole genome shotgun (WGS) entry which is preliminary data.</text>
</comment>
<evidence type="ECO:0000256" key="4">
    <source>
        <dbReference type="ARBA" id="ARBA00022989"/>
    </source>
</evidence>
<comment type="function">
    <text evidence="6">Subunit of the oligosaccharyl transferase (OST) complex that catalyzes the initial transfer of a defined glycan (Glc(3)Man(9)GlcNAc(2) in eukaryotes) from the lipid carrier dolichol-pyrophosphate to an asparagine residue within an Asn-X-Ser/Thr consensus motif in nascent polypeptide chains, the first step in protein N-glycosylation. N-glycosylation occurs cotranslationally and the complex associates with the Sec61 complex at the channel-forming translocon complex that mediates protein translocation across the endoplasmic reticulum (ER). All subunits are required for a maximal enzyme activity.</text>
</comment>
<dbReference type="PANTHER" id="PTHR13636">
    <property type="entry name" value="TRANSMEMBRANE PROTEIN 258"/>
    <property type="match status" value="1"/>
</dbReference>
<dbReference type="InterPro" id="IPR007915">
    <property type="entry name" value="TMEM258/Ost5"/>
</dbReference>
<evidence type="ECO:0000256" key="1">
    <source>
        <dbReference type="ARBA" id="ARBA00004141"/>
    </source>
</evidence>
<organism evidence="7 8">
    <name type="scientific">Phaseolus angularis</name>
    <name type="common">Azuki bean</name>
    <name type="synonym">Vigna angularis</name>
    <dbReference type="NCBI Taxonomy" id="3914"/>
    <lineage>
        <taxon>Eukaryota</taxon>
        <taxon>Viridiplantae</taxon>
        <taxon>Streptophyta</taxon>
        <taxon>Embryophyta</taxon>
        <taxon>Tracheophyta</taxon>
        <taxon>Spermatophyta</taxon>
        <taxon>Magnoliopsida</taxon>
        <taxon>eudicotyledons</taxon>
        <taxon>Gunneridae</taxon>
        <taxon>Pentapetalae</taxon>
        <taxon>rosids</taxon>
        <taxon>fabids</taxon>
        <taxon>Fabales</taxon>
        <taxon>Fabaceae</taxon>
        <taxon>Papilionoideae</taxon>
        <taxon>50 kb inversion clade</taxon>
        <taxon>NPAAA clade</taxon>
        <taxon>indigoferoid/millettioid clade</taxon>
        <taxon>Phaseoleae</taxon>
        <taxon>Vigna</taxon>
    </lineage>
</organism>
<gene>
    <name evidence="7" type="ORF">HKW66_Vig0023430</name>
</gene>
<dbReference type="GO" id="GO:0008250">
    <property type="term" value="C:oligosaccharyltransferase complex"/>
    <property type="evidence" value="ECO:0007669"/>
    <property type="project" value="UniProtKB-UniRule"/>
</dbReference>